<dbReference type="GO" id="GO:0005770">
    <property type="term" value="C:late endosome"/>
    <property type="evidence" value="ECO:0007669"/>
    <property type="project" value="TreeGrafter"/>
</dbReference>
<dbReference type="PANTHER" id="PTHR12616">
    <property type="entry name" value="VACUOLAR PROTEIN SORTING VPS41"/>
    <property type="match status" value="1"/>
</dbReference>
<dbReference type="Ensembl" id="ENSCCRT00015083182.1">
    <property type="protein sequence ID" value="ENSCCRP00015080543.1"/>
    <property type="gene ID" value="ENSCCRG00015031556.1"/>
</dbReference>
<feature type="domain" description="Vps41 beta-propeller" evidence="4">
    <location>
        <begin position="112"/>
        <end position="302"/>
    </location>
</feature>
<feature type="repeat" description="CHCR" evidence="3">
    <location>
        <begin position="525"/>
        <end position="622"/>
    </location>
</feature>
<dbReference type="GO" id="GO:0030897">
    <property type="term" value="C:HOPS complex"/>
    <property type="evidence" value="ECO:0007669"/>
    <property type="project" value="TreeGrafter"/>
</dbReference>
<dbReference type="AlphaFoldDB" id="A0A8C1XGB2"/>
<sequence length="622" mass="72744">LVKNGCVLFVQEEDTEEEPKLKYERLTNGVTEVLQKDAASCMTVHDKFLALGTHFGKVYLLDIQGNVTQKFEISLVKINQISLDESGDHVGICSEDGKVQVFGLPLILISRHREGNITNVKWRANLIAWANNLGVKIYDIGSKQRITNVLRDNTSLRPDMYPCSLCWKNNTTLIIGWGSSVKICVVKERDPTEIRDLPSRYVEIVSAFETEFFISGLAPLADQLVTLYYVKENSEHMEEEFRTRPRLDIIQPLAEGCEEISSDALTVRNFQENQCRDYRLEHSEGESLFYIISPKDIVVAKERDQDDHIDWLLEKKKYEEALMAAEISFKNIKRHDVQKIGMAYINHLVERGDYDAAARKCQKVLGKNMDLWENEVYRFKTIGQLKAISQYLPRGDLRLRPAIYEMILHEFLKTDYEVCFKFAFLLLFLTQGFATLIREWPGELYNNMAIVQAVNEHLKKDPTNSMLLTTLAELYTYDQRYDRALEIYLKLRHKDVYQLIHKHNLFSSIKDKIVLLMDFDKEKAVDMLLDNEDKISMDKVVEELKDRPELLHVYLHKLFKRDHHKGQKYHERQISLYAEFDRPNLLPFLRESMHCPLEKVLMMMNFQVAFMGINYIFKHFKL</sequence>
<keyword evidence="1" id="KW-0813">Transport</keyword>
<evidence type="ECO:0000259" key="4">
    <source>
        <dbReference type="Pfam" id="PF23411"/>
    </source>
</evidence>
<evidence type="ECO:0000313" key="6">
    <source>
        <dbReference type="Proteomes" id="UP000694700"/>
    </source>
</evidence>
<dbReference type="GO" id="GO:0016236">
    <property type="term" value="P:macroautophagy"/>
    <property type="evidence" value="ECO:0007669"/>
    <property type="project" value="TreeGrafter"/>
</dbReference>
<dbReference type="InterPro" id="IPR045111">
    <property type="entry name" value="Vps41/Vps8"/>
</dbReference>
<dbReference type="InterPro" id="IPR000547">
    <property type="entry name" value="Clathrin_H-chain/VPS_repeat"/>
</dbReference>
<dbReference type="Pfam" id="PF23411">
    <property type="entry name" value="Beta-prop_Vps41"/>
    <property type="match status" value="2"/>
</dbReference>
<protein>
    <submittedName>
        <fullName evidence="5">VPS41 subunit of HOPS complex</fullName>
    </submittedName>
</protein>
<dbReference type="Gene3D" id="2.130.10.10">
    <property type="entry name" value="YVTN repeat-like/Quinoprotein amine dehydrogenase"/>
    <property type="match status" value="1"/>
</dbReference>
<evidence type="ECO:0000256" key="1">
    <source>
        <dbReference type="ARBA" id="ARBA00022448"/>
    </source>
</evidence>
<dbReference type="GO" id="GO:0034058">
    <property type="term" value="P:endosomal vesicle fusion"/>
    <property type="evidence" value="ECO:0007669"/>
    <property type="project" value="TreeGrafter"/>
</dbReference>
<evidence type="ECO:0000313" key="5">
    <source>
        <dbReference type="Ensembl" id="ENSCCRP00015080543.1"/>
    </source>
</evidence>
<dbReference type="SUPFAM" id="SSF50978">
    <property type="entry name" value="WD40 repeat-like"/>
    <property type="match status" value="1"/>
</dbReference>
<name>A0A8C1XGB2_CYPCA</name>
<dbReference type="PANTHER" id="PTHR12616:SF1">
    <property type="entry name" value="VACUOLAR PROTEIN SORTING-ASSOCIATED PROTEIN 41 HOMOLOG"/>
    <property type="match status" value="1"/>
</dbReference>
<dbReference type="Proteomes" id="UP000694700">
    <property type="component" value="Unplaced"/>
</dbReference>
<dbReference type="InterPro" id="IPR015943">
    <property type="entry name" value="WD40/YVTN_repeat-like_dom_sf"/>
</dbReference>
<dbReference type="InterPro" id="IPR011990">
    <property type="entry name" value="TPR-like_helical_dom_sf"/>
</dbReference>
<dbReference type="GO" id="GO:0006623">
    <property type="term" value="P:protein targeting to vacuole"/>
    <property type="evidence" value="ECO:0007669"/>
    <property type="project" value="InterPro"/>
</dbReference>
<proteinExistence type="predicted"/>
<dbReference type="Pfam" id="PF23556">
    <property type="entry name" value="TPR_Vps41"/>
    <property type="match status" value="1"/>
</dbReference>
<dbReference type="GO" id="GO:0009267">
    <property type="term" value="P:cellular response to starvation"/>
    <property type="evidence" value="ECO:0007669"/>
    <property type="project" value="TreeGrafter"/>
</dbReference>
<accession>A0A8C1XGB2</accession>
<dbReference type="PROSITE" id="PS50236">
    <property type="entry name" value="CHCR"/>
    <property type="match status" value="1"/>
</dbReference>
<evidence type="ECO:0000256" key="3">
    <source>
        <dbReference type="PROSITE-ProRule" id="PRU01006"/>
    </source>
</evidence>
<dbReference type="InterPro" id="IPR036322">
    <property type="entry name" value="WD40_repeat_dom_sf"/>
</dbReference>
<feature type="domain" description="Vps41 beta-propeller" evidence="4">
    <location>
        <begin position="21"/>
        <end position="104"/>
    </location>
</feature>
<reference evidence="5" key="1">
    <citation type="submission" date="2025-08" db="UniProtKB">
        <authorList>
            <consortium name="Ensembl"/>
        </authorList>
    </citation>
    <scope>IDENTIFICATION</scope>
</reference>
<dbReference type="InterPro" id="IPR057780">
    <property type="entry name" value="Beta-prop_Vps41"/>
</dbReference>
<organism evidence="5 6">
    <name type="scientific">Cyprinus carpio</name>
    <name type="common">Common carp</name>
    <dbReference type="NCBI Taxonomy" id="7962"/>
    <lineage>
        <taxon>Eukaryota</taxon>
        <taxon>Metazoa</taxon>
        <taxon>Chordata</taxon>
        <taxon>Craniata</taxon>
        <taxon>Vertebrata</taxon>
        <taxon>Euteleostomi</taxon>
        <taxon>Actinopterygii</taxon>
        <taxon>Neopterygii</taxon>
        <taxon>Teleostei</taxon>
        <taxon>Ostariophysi</taxon>
        <taxon>Cypriniformes</taxon>
        <taxon>Cyprinidae</taxon>
        <taxon>Cyprininae</taxon>
        <taxon>Cyprinus</taxon>
    </lineage>
</organism>
<dbReference type="SUPFAM" id="SSF48452">
    <property type="entry name" value="TPR-like"/>
    <property type="match status" value="1"/>
</dbReference>
<evidence type="ECO:0000256" key="2">
    <source>
        <dbReference type="ARBA" id="ARBA00022927"/>
    </source>
</evidence>
<keyword evidence="2" id="KW-0653">Protein transport</keyword>